<gene>
    <name evidence="1" type="ORF">ALEPTO_LOCUS13973</name>
</gene>
<comment type="caution">
    <text evidence="1">The sequence shown here is derived from an EMBL/GenBank/DDBJ whole genome shotgun (WGS) entry which is preliminary data.</text>
</comment>
<dbReference type="AlphaFoldDB" id="A0A9N9NWT0"/>
<sequence length="223" mass="24773">SQFSANAGLYAIMLKYNQTNTPRKIILHEMSDQNLTFTNLYCYVDYVYIGHSCIMGVIRTQHNQIQNITTTIVTTTVTPTGAPPTVLSVTTTISAPSTAKTITTINSAYVKLRFLSSGSVLSLDPIYPKLNTTLPTLTFRKLPLGGYVSITHTLSGRNINYDFDLYDENDKLISYNFPFKPIVGSAYGIFNILNNNKMIVALNETTTSWSLLSIETPILSQYS</sequence>
<feature type="non-terminal residue" evidence="1">
    <location>
        <position position="223"/>
    </location>
</feature>
<dbReference type="OrthoDB" id="2420894at2759"/>
<evidence type="ECO:0000313" key="1">
    <source>
        <dbReference type="EMBL" id="CAG8767765.1"/>
    </source>
</evidence>
<proteinExistence type="predicted"/>
<accession>A0A9N9NWT0</accession>
<protein>
    <submittedName>
        <fullName evidence="1">1034_t:CDS:1</fullName>
    </submittedName>
</protein>
<reference evidence="1" key="1">
    <citation type="submission" date="2021-06" db="EMBL/GenBank/DDBJ databases">
        <authorList>
            <person name="Kallberg Y."/>
            <person name="Tangrot J."/>
            <person name="Rosling A."/>
        </authorList>
    </citation>
    <scope>NUCLEOTIDE SEQUENCE</scope>
    <source>
        <strain evidence="1">FL130A</strain>
    </source>
</reference>
<feature type="non-terminal residue" evidence="1">
    <location>
        <position position="1"/>
    </location>
</feature>
<organism evidence="1 2">
    <name type="scientific">Ambispora leptoticha</name>
    <dbReference type="NCBI Taxonomy" id="144679"/>
    <lineage>
        <taxon>Eukaryota</taxon>
        <taxon>Fungi</taxon>
        <taxon>Fungi incertae sedis</taxon>
        <taxon>Mucoromycota</taxon>
        <taxon>Glomeromycotina</taxon>
        <taxon>Glomeromycetes</taxon>
        <taxon>Archaeosporales</taxon>
        <taxon>Ambisporaceae</taxon>
        <taxon>Ambispora</taxon>
    </lineage>
</organism>
<dbReference type="EMBL" id="CAJVPS010050362">
    <property type="protein sequence ID" value="CAG8767765.1"/>
    <property type="molecule type" value="Genomic_DNA"/>
</dbReference>
<name>A0A9N9NWT0_9GLOM</name>
<keyword evidence="2" id="KW-1185">Reference proteome</keyword>
<evidence type="ECO:0000313" key="2">
    <source>
        <dbReference type="Proteomes" id="UP000789508"/>
    </source>
</evidence>
<dbReference type="Proteomes" id="UP000789508">
    <property type="component" value="Unassembled WGS sequence"/>
</dbReference>